<name>X6PBP7_RETFI</name>
<evidence type="ECO:0000313" key="2">
    <source>
        <dbReference type="Proteomes" id="UP000023152"/>
    </source>
</evidence>
<dbReference type="EMBL" id="ASPP01001956">
    <property type="protein sequence ID" value="ETO35102.1"/>
    <property type="molecule type" value="Genomic_DNA"/>
</dbReference>
<dbReference type="AlphaFoldDB" id="X6PBP7"/>
<organism evidence="1 2">
    <name type="scientific">Reticulomyxa filosa</name>
    <dbReference type="NCBI Taxonomy" id="46433"/>
    <lineage>
        <taxon>Eukaryota</taxon>
        <taxon>Sar</taxon>
        <taxon>Rhizaria</taxon>
        <taxon>Retaria</taxon>
        <taxon>Foraminifera</taxon>
        <taxon>Monothalamids</taxon>
        <taxon>Reticulomyxidae</taxon>
        <taxon>Reticulomyxa</taxon>
    </lineage>
</organism>
<reference evidence="1 2" key="1">
    <citation type="journal article" date="2013" name="Curr. Biol.">
        <title>The Genome of the Foraminiferan Reticulomyxa filosa.</title>
        <authorList>
            <person name="Glockner G."/>
            <person name="Hulsmann N."/>
            <person name="Schleicher M."/>
            <person name="Noegel A.A."/>
            <person name="Eichinger L."/>
            <person name="Gallinger C."/>
            <person name="Pawlowski J."/>
            <person name="Sierra R."/>
            <person name="Euteneuer U."/>
            <person name="Pillet L."/>
            <person name="Moustafa A."/>
            <person name="Platzer M."/>
            <person name="Groth M."/>
            <person name="Szafranski K."/>
            <person name="Schliwa M."/>
        </authorList>
    </citation>
    <scope>NUCLEOTIDE SEQUENCE [LARGE SCALE GENOMIC DNA]</scope>
</reference>
<feature type="non-terminal residue" evidence="1">
    <location>
        <position position="1"/>
    </location>
</feature>
<feature type="non-terminal residue" evidence="1">
    <location>
        <position position="354"/>
    </location>
</feature>
<proteinExistence type="predicted"/>
<accession>X6PBP7</accession>
<sequence length="354" mass="41112">KELKETLIKNNLLYWAAGRNIVFIKTENANQRIFDEGWYPLPFLINRIFLLFEICVRMKREGRSFIGLPRGKTFEQVYEKGVKELQVQLTTYWDYITSEEFQHKCPDLMDDWSCNVVNRLTNLKSISSSSCCEMSLVVGHETHCIYLSLCKTLDSVLVRVDNRWMQTVPSNTPHSKNESGLIQPYLVASFKLGNSSVDKNKEWLKEYIKNATKLRNSESNESMTHLYCSDNNTLSSLPPREGNVLSIVKNWPHRPIQADAQNCYLRSHNVGYRIRLGSVIYEWFRDQEYKSFVFKRRNYNAAINEEKSDNENIVSVSANKVKGGNTLNKPLSKIPSHTELMKILSKQLNVEYNE</sequence>
<gene>
    <name evidence="1" type="ORF">RFI_01972</name>
</gene>
<evidence type="ECO:0000313" key="1">
    <source>
        <dbReference type="EMBL" id="ETO35102.1"/>
    </source>
</evidence>
<protein>
    <submittedName>
        <fullName evidence="1">Uncharacterized protein</fullName>
    </submittedName>
</protein>
<dbReference type="Proteomes" id="UP000023152">
    <property type="component" value="Unassembled WGS sequence"/>
</dbReference>
<keyword evidence="2" id="KW-1185">Reference proteome</keyword>
<comment type="caution">
    <text evidence="1">The sequence shown here is derived from an EMBL/GenBank/DDBJ whole genome shotgun (WGS) entry which is preliminary data.</text>
</comment>